<keyword evidence="3" id="KW-1185">Reference proteome</keyword>
<dbReference type="EMBL" id="JBEZFP010000015">
    <property type="protein sequence ID" value="MEU8133540.1"/>
    <property type="molecule type" value="Genomic_DNA"/>
</dbReference>
<reference evidence="2 3" key="1">
    <citation type="submission" date="2024-06" db="EMBL/GenBank/DDBJ databases">
        <title>The Natural Products Discovery Center: Release of the First 8490 Sequenced Strains for Exploring Actinobacteria Biosynthetic Diversity.</title>
        <authorList>
            <person name="Kalkreuter E."/>
            <person name="Kautsar S.A."/>
            <person name="Yang D."/>
            <person name="Bader C.D."/>
            <person name="Teijaro C.N."/>
            <person name="Fluegel L."/>
            <person name="Davis C.M."/>
            <person name="Simpson J.R."/>
            <person name="Lauterbach L."/>
            <person name="Steele A.D."/>
            <person name="Gui C."/>
            <person name="Meng S."/>
            <person name="Li G."/>
            <person name="Viehrig K."/>
            <person name="Ye F."/>
            <person name="Su P."/>
            <person name="Kiefer A.F."/>
            <person name="Nichols A."/>
            <person name="Cepeda A.J."/>
            <person name="Yan W."/>
            <person name="Fan B."/>
            <person name="Jiang Y."/>
            <person name="Adhikari A."/>
            <person name="Zheng C.-J."/>
            <person name="Schuster L."/>
            <person name="Cowan T.M."/>
            <person name="Smanski M.J."/>
            <person name="Chevrette M.G."/>
            <person name="De Carvalho L.P.S."/>
            <person name="Shen B."/>
        </authorList>
    </citation>
    <scope>NUCLEOTIDE SEQUENCE [LARGE SCALE GENOMIC DNA]</scope>
    <source>
        <strain evidence="2 3">NPDC048946</strain>
    </source>
</reference>
<gene>
    <name evidence="2" type="ORF">AB0C36_08545</name>
</gene>
<dbReference type="PANTHER" id="PTHR33744:SF7">
    <property type="entry name" value="PUCR FAMILY TRANSCRIPTIONAL REGULATOR"/>
    <property type="match status" value="1"/>
</dbReference>
<proteinExistence type="predicted"/>
<feature type="domain" description="PucR C-terminal helix-turn-helix" evidence="1">
    <location>
        <begin position="293"/>
        <end position="347"/>
    </location>
</feature>
<dbReference type="Pfam" id="PF13556">
    <property type="entry name" value="HTH_30"/>
    <property type="match status" value="1"/>
</dbReference>
<organism evidence="2 3">
    <name type="scientific">Streptodolium elevatio</name>
    <dbReference type="NCBI Taxonomy" id="3157996"/>
    <lineage>
        <taxon>Bacteria</taxon>
        <taxon>Bacillati</taxon>
        <taxon>Actinomycetota</taxon>
        <taxon>Actinomycetes</taxon>
        <taxon>Kitasatosporales</taxon>
        <taxon>Streptomycetaceae</taxon>
        <taxon>Streptodolium</taxon>
    </lineage>
</organism>
<accession>A0ABV3DCR3</accession>
<name>A0ABV3DCR3_9ACTN</name>
<evidence type="ECO:0000313" key="3">
    <source>
        <dbReference type="Proteomes" id="UP001551482"/>
    </source>
</evidence>
<sequence length="354" mass="36553">MEGLLLRLSALDPDAEAAVRVIAYFDALVTHGASAHALVRAAAALAECPAGWSRDDGTSMRYAPDGTALGPLAAAPSPLPASAVSDCGTVWLERPGTPAPLDALVLERMAVAAAAVSHGGARRREPGDPALVELVLSAQVEPEVRIRALRLLGLAPGRPLRVAAVRGTPPAPAPRQRAASDGCGAPRTVVDGVAAVLIQPPADRDTYTGPTPAEGMTVGIGGAVGAEHARRSWEQARVALRFADAATAPVVEYDALGSLAMLADLPAETLRNRPELAAVEAFAQRPGGEADLTALAAFCRCGSLRGAATRLHLHHSSVADRVARAGEALGWDLADPADRFRATLALTLRRLARS</sequence>
<evidence type="ECO:0000259" key="1">
    <source>
        <dbReference type="Pfam" id="PF13556"/>
    </source>
</evidence>
<protein>
    <submittedName>
        <fullName evidence="2">Helix-turn-helix domain-containing protein</fullName>
    </submittedName>
</protein>
<dbReference type="RefSeq" id="WP_358351183.1">
    <property type="nucleotide sequence ID" value="NZ_JBEZFP010000015.1"/>
</dbReference>
<dbReference type="InterPro" id="IPR025736">
    <property type="entry name" value="PucR_C-HTH_dom"/>
</dbReference>
<dbReference type="InterPro" id="IPR051448">
    <property type="entry name" value="CdaR-like_regulators"/>
</dbReference>
<evidence type="ECO:0000313" key="2">
    <source>
        <dbReference type="EMBL" id="MEU8133540.1"/>
    </source>
</evidence>
<dbReference type="Proteomes" id="UP001551482">
    <property type="component" value="Unassembled WGS sequence"/>
</dbReference>
<dbReference type="InterPro" id="IPR042070">
    <property type="entry name" value="PucR_C-HTH_sf"/>
</dbReference>
<comment type="caution">
    <text evidence="2">The sequence shown here is derived from an EMBL/GenBank/DDBJ whole genome shotgun (WGS) entry which is preliminary data.</text>
</comment>
<dbReference type="Gene3D" id="1.10.10.2840">
    <property type="entry name" value="PucR C-terminal helix-turn-helix domain"/>
    <property type="match status" value="1"/>
</dbReference>
<dbReference type="PANTHER" id="PTHR33744">
    <property type="entry name" value="CARBOHYDRATE DIACID REGULATOR"/>
    <property type="match status" value="1"/>
</dbReference>